<gene>
    <name evidence="1" type="ORF">QAD02_001328</name>
</gene>
<dbReference type="Proteomes" id="UP001239111">
    <property type="component" value="Chromosome 3"/>
</dbReference>
<protein>
    <submittedName>
        <fullName evidence="1">Uncharacterized protein</fullName>
    </submittedName>
</protein>
<sequence length="461" mass="50416">MPLLSSGSSSSPTHRQLYETAVELVHRSDGSRVGDSGGLTEPPVREASQRPGRSRQRTTRGRGRGEADVPAGRSVRPQAAETRSASFGSNEDIRHAFAEQSARLEAERARHAAEIEAAWLRNELLEIQRTPESEARQQLEGRVAQLELLRNNVIMSPITSGPYAGLLPSSAHATPLQVSFNRLIPAALNTSNRSSHAALGSAVDVAPSGSSAGELLSRILGVAERGAERRSRVTFKEGASALPKFSGTGGTMTVQRWIQNVEDNAILGRWDEYETFFAAKSALEGAAADWFQTLENVKTWTALREKIEPVFCETAGPGEAYDQLSKVRHEASENLVQYVPRVMKKGKAPAADFAVIRRYLIQGLSGEDHYKMEFARVKTHEDLIEAALTYQRVCGDLVRSASCSGRAQTSSSGATKRSSALTPAKRSHCQRKQLRRDWCYKCGKRDHSSEECRSDIPDGAC</sequence>
<keyword evidence="2" id="KW-1185">Reference proteome</keyword>
<evidence type="ECO:0000313" key="2">
    <source>
        <dbReference type="Proteomes" id="UP001239111"/>
    </source>
</evidence>
<proteinExistence type="predicted"/>
<dbReference type="EMBL" id="CM056743">
    <property type="protein sequence ID" value="KAJ8670069.1"/>
    <property type="molecule type" value="Genomic_DNA"/>
</dbReference>
<reference evidence="1" key="1">
    <citation type="submission" date="2023-04" db="EMBL/GenBank/DDBJ databases">
        <title>A chromosome-level genome assembly of the parasitoid wasp Eretmocerus hayati.</title>
        <authorList>
            <person name="Zhong Y."/>
            <person name="Liu S."/>
            <person name="Liu Y."/>
        </authorList>
    </citation>
    <scope>NUCLEOTIDE SEQUENCE</scope>
    <source>
        <strain evidence="1">ZJU_SS_LIU_2023</strain>
    </source>
</reference>
<accession>A0ACC2NIB4</accession>
<evidence type="ECO:0000313" key="1">
    <source>
        <dbReference type="EMBL" id="KAJ8670069.1"/>
    </source>
</evidence>
<comment type="caution">
    <text evidence="1">The sequence shown here is derived from an EMBL/GenBank/DDBJ whole genome shotgun (WGS) entry which is preliminary data.</text>
</comment>
<organism evidence="1 2">
    <name type="scientific">Eretmocerus hayati</name>
    <dbReference type="NCBI Taxonomy" id="131215"/>
    <lineage>
        <taxon>Eukaryota</taxon>
        <taxon>Metazoa</taxon>
        <taxon>Ecdysozoa</taxon>
        <taxon>Arthropoda</taxon>
        <taxon>Hexapoda</taxon>
        <taxon>Insecta</taxon>
        <taxon>Pterygota</taxon>
        <taxon>Neoptera</taxon>
        <taxon>Endopterygota</taxon>
        <taxon>Hymenoptera</taxon>
        <taxon>Apocrita</taxon>
        <taxon>Proctotrupomorpha</taxon>
        <taxon>Chalcidoidea</taxon>
        <taxon>Aphelinidae</taxon>
        <taxon>Aphelininae</taxon>
        <taxon>Eretmocerus</taxon>
    </lineage>
</organism>
<name>A0ACC2NIB4_9HYME</name>